<feature type="region of interest" description="Disordered" evidence="2">
    <location>
        <begin position="317"/>
        <end position="353"/>
    </location>
</feature>
<dbReference type="Proteomes" id="UP000248631">
    <property type="component" value="Unassembled WGS sequence"/>
</dbReference>
<keyword evidence="3" id="KW-1133">Transmembrane helix</keyword>
<gene>
    <name evidence="5" type="ORF">RB24_26180</name>
</gene>
<evidence type="ECO:0000259" key="4">
    <source>
        <dbReference type="PROSITE" id="PS51123"/>
    </source>
</evidence>
<organism evidence="5 6">
    <name type="scientific">Herbaspirillum rubrisubalbicans</name>
    <dbReference type="NCBI Taxonomy" id="80842"/>
    <lineage>
        <taxon>Bacteria</taxon>
        <taxon>Pseudomonadati</taxon>
        <taxon>Pseudomonadota</taxon>
        <taxon>Betaproteobacteria</taxon>
        <taxon>Burkholderiales</taxon>
        <taxon>Oxalobacteraceae</taxon>
        <taxon>Herbaspirillum</taxon>
    </lineage>
</organism>
<evidence type="ECO:0000313" key="6">
    <source>
        <dbReference type="Proteomes" id="UP000248631"/>
    </source>
</evidence>
<evidence type="ECO:0000313" key="5">
    <source>
        <dbReference type="EMBL" id="RAM61240.1"/>
    </source>
</evidence>
<keyword evidence="6" id="KW-1185">Reference proteome</keyword>
<name>A0ABX9BU85_9BURK</name>
<evidence type="ECO:0000256" key="3">
    <source>
        <dbReference type="SAM" id="Phobius"/>
    </source>
</evidence>
<keyword evidence="1 3" id="KW-0472">Membrane</keyword>
<dbReference type="InterPro" id="IPR036737">
    <property type="entry name" value="OmpA-like_sf"/>
</dbReference>
<protein>
    <recommendedName>
        <fullName evidence="4">OmpA-like domain-containing protein</fullName>
    </recommendedName>
</protein>
<comment type="caution">
    <text evidence="5">The sequence shown here is derived from an EMBL/GenBank/DDBJ whole genome shotgun (WGS) entry which is preliminary data.</text>
</comment>
<evidence type="ECO:0000256" key="2">
    <source>
        <dbReference type="SAM" id="MobiDB-lite"/>
    </source>
</evidence>
<dbReference type="InterPro" id="IPR050330">
    <property type="entry name" value="Bact_OuterMem_StrucFunc"/>
</dbReference>
<sequence length="613" mass="67147">MSKENIDLIHSIDMVLSPDVMQALSVKIGLPSEILRRLTEVAVPTLIISLMCASISSSQVARIYRAINSPTNDARFAREVDTIVEKIGKIKEMESAGSAVAEQCLTVEFPVLCEFVAMQVGVPVQAAYVMTSLVAATLFSVIKHHMLLVPCKPNDMVGLFMDQAETTFPKVGDEVAELLYLGSAENLKETLLLQLNDVLGKLVEPEEKVEEAERTTLAISTEISEEVASAEISARRQQAIALWKRRRNKALLYALGLLVSMVVISLLTRTTFSPFFAKTIDKVGSLSRPLVKAGAETLPSVSTQSAAMGVVEDAGATKKDVESSADKKSPEVIGKIDRPLPPSSTKNEEDHRQEGWLIFGVQRDGNVRISAAFSSESDQEKMLAILNAALGTGRFQLDAVVDNRLKSPAWLNKLDGLTSMMKVSGGDMSIDGNHIEIGGVDAKTGASWTSQLKELFGDEYEVTLFDADKLISDATEIYKKAIKQKIESKECDDLDHTLNLQFIYFAKRSAELSRFAQDNLQLTAQLLKQCISEKKINKISIDAFSDSSGNAKTNLTLTQHRANSVRDFLIKNGVSSGLIQARGRGEEKPVAKNMTDHGRFLNRRVEFSTEGES</sequence>
<dbReference type="SUPFAM" id="SSF103088">
    <property type="entry name" value="OmpA-like"/>
    <property type="match status" value="1"/>
</dbReference>
<dbReference type="PANTHER" id="PTHR30329">
    <property type="entry name" value="STATOR ELEMENT OF FLAGELLAR MOTOR COMPLEX"/>
    <property type="match status" value="1"/>
</dbReference>
<accession>A0ABX9BU85</accession>
<evidence type="ECO:0000256" key="1">
    <source>
        <dbReference type="PROSITE-ProRule" id="PRU00473"/>
    </source>
</evidence>
<proteinExistence type="predicted"/>
<dbReference type="Gene3D" id="3.30.1330.60">
    <property type="entry name" value="OmpA-like domain"/>
    <property type="match status" value="1"/>
</dbReference>
<dbReference type="PANTHER" id="PTHR30329:SF21">
    <property type="entry name" value="LIPOPROTEIN YIAD-RELATED"/>
    <property type="match status" value="1"/>
</dbReference>
<feature type="compositionally biased region" description="Basic and acidic residues" evidence="2">
    <location>
        <begin position="317"/>
        <end position="338"/>
    </location>
</feature>
<feature type="domain" description="OmpA-like" evidence="4">
    <location>
        <begin position="492"/>
        <end position="613"/>
    </location>
</feature>
<dbReference type="InterPro" id="IPR006665">
    <property type="entry name" value="OmpA-like"/>
</dbReference>
<dbReference type="Pfam" id="PF00691">
    <property type="entry name" value="OmpA"/>
    <property type="match status" value="1"/>
</dbReference>
<reference evidence="5 6" key="1">
    <citation type="submission" date="2014-12" db="EMBL/GenBank/DDBJ databases">
        <title>Complete genome sequence of Herbaspirillum rubrisubalbicans Os38.</title>
        <authorList>
            <person name="Chen M."/>
            <person name="An Q."/>
        </authorList>
    </citation>
    <scope>NUCLEOTIDE SEQUENCE [LARGE SCALE GENOMIC DNA]</scope>
    <source>
        <strain evidence="5 6">Os38</strain>
    </source>
</reference>
<feature type="transmembrane region" description="Helical" evidence="3">
    <location>
        <begin position="250"/>
        <end position="268"/>
    </location>
</feature>
<dbReference type="CDD" id="cd07185">
    <property type="entry name" value="OmpA_C-like"/>
    <property type="match status" value="1"/>
</dbReference>
<keyword evidence="3" id="KW-0812">Transmembrane</keyword>
<dbReference type="RefSeq" id="WP_112070122.1">
    <property type="nucleotide sequence ID" value="NZ_JUGD01000048.1"/>
</dbReference>
<dbReference type="EMBL" id="JUGD01000048">
    <property type="protein sequence ID" value="RAM61240.1"/>
    <property type="molecule type" value="Genomic_DNA"/>
</dbReference>
<dbReference type="PROSITE" id="PS51123">
    <property type="entry name" value="OMPA_2"/>
    <property type="match status" value="1"/>
</dbReference>